<proteinExistence type="inferred from homology"/>
<dbReference type="SUPFAM" id="SSF100950">
    <property type="entry name" value="NagB/RpiA/CoA transferase-like"/>
    <property type="match status" value="1"/>
</dbReference>
<comment type="pathway">
    <text evidence="3 7">Carbohydrate degradation; pentose phosphate pathway; D-ribulose 5-phosphate from D-glucose 6-phosphate (oxidative stage): step 2/3.</text>
</comment>
<name>A0ABN1LCD9_9ALTE</name>
<accession>A0ABN1LCD9</accession>
<evidence type="ECO:0000256" key="7">
    <source>
        <dbReference type="RuleBase" id="RU365095"/>
    </source>
</evidence>
<dbReference type="PANTHER" id="PTHR11054">
    <property type="entry name" value="6-PHOSPHOGLUCONOLACTONASE"/>
    <property type="match status" value="1"/>
</dbReference>
<dbReference type="InterPro" id="IPR005900">
    <property type="entry name" value="6-phosphogluconolactonase_DevB"/>
</dbReference>
<comment type="function">
    <text evidence="2 7">Hydrolysis of 6-phosphogluconolactone to 6-phosphogluconate.</text>
</comment>
<dbReference type="CDD" id="cd01400">
    <property type="entry name" value="6PGL"/>
    <property type="match status" value="1"/>
</dbReference>
<evidence type="ECO:0000256" key="1">
    <source>
        <dbReference type="ARBA" id="ARBA00000832"/>
    </source>
</evidence>
<organism evidence="9 10">
    <name type="scientific">Aliiglaciecola litoralis</name>
    <dbReference type="NCBI Taxonomy" id="582857"/>
    <lineage>
        <taxon>Bacteria</taxon>
        <taxon>Pseudomonadati</taxon>
        <taxon>Pseudomonadota</taxon>
        <taxon>Gammaproteobacteria</taxon>
        <taxon>Alteromonadales</taxon>
        <taxon>Alteromonadaceae</taxon>
        <taxon>Aliiglaciecola</taxon>
    </lineage>
</organism>
<dbReference type="InterPro" id="IPR037171">
    <property type="entry name" value="NagB/RpiA_transferase-like"/>
</dbReference>
<comment type="catalytic activity">
    <reaction evidence="1 7">
        <text>6-phospho-D-glucono-1,5-lactone + H2O = 6-phospho-D-gluconate + H(+)</text>
        <dbReference type="Rhea" id="RHEA:12556"/>
        <dbReference type="ChEBI" id="CHEBI:15377"/>
        <dbReference type="ChEBI" id="CHEBI:15378"/>
        <dbReference type="ChEBI" id="CHEBI:57955"/>
        <dbReference type="ChEBI" id="CHEBI:58759"/>
        <dbReference type="EC" id="3.1.1.31"/>
    </reaction>
</comment>
<evidence type="ECO:0000256" key="5">
    <source>
        <dbReference type="ARBA" id="ARBA00013198"/>
    </source>
</evidence>
<evidence type="ECO:0000259" key="8">
    <source>
        <dbReference type="Pfam" id="PF01182"/>
    </source>
</evidence>
<dbReference type="Gene3D" id="3.40.50.1360">
    <property type="match status" value="1"/>
</dbReference>
<evidence type="ECO:0000313" key="10">
    <source>
        <dbReference type="Proteomes" id="UP001500359"/>
    </source>
</evidence>
<evidence type="ECO:0000256" key="4">
    <source>
        <dbReference type="ARBA" id="ARBA00010662"/>
    </source>
</evidence>
<dbReference type="Pfam" id="PF01182">
    <property type="entry name" value="Glucosamine_iso"/>
    <property type="match status" value="1"/>
</dbReference>
<dbReference type="EC" id="3.1.1.31" evidence="5 7"/>
<dbReference type="PANTHER" id="PTHR11054:SF0">
    <property type="entry name" value="6-PHOSPHOGLUCONOLACTONASE"/>
    <property type="match status" value="1"/>
</dbReference>
<dbReference type="RefSeq" id="WP_343855861.1">
    <property type="nucleotide sequence ID" value="NZ_BAAAFD010000001.1"/>
</dbReference>
<feature type="domain" description="Glucosamine/galactosamine-6-phosphate isomerase" evidence="8">
    <location>
        <begin position="11"/>
        <end position="228"/>
    </location>
</feature>
<keyword evidence="10" id="KW-1185">Reference proteome</keyword>
<evidence type="ECO:0000313" key="9">
    <source>
        <dbReference type="EMBL" id="GAA0852538.1"/>
    </source>
</evidence>
<dbReference type="InterPro" id="IPR039104">
    <property type="entry name" value="6PGL"/>
</dbReference>
<dbReference type="EMBL" id="BAAAFD010000001">
    <property type="protein sequence ID" value="GAA0852538.1"/>
    <property type="molecule type" value="Genomic_DNA"/>
</dbReference>
<reference evidence="9 10" key="1">
    <citation type="journal article" date="2019" name="Int. J. Syst. Evol. Microbiol.">
        <title>The Global Catalogue of Microorganisms (GCM) 10K type strain sequencing project: providing services to taxonomists for standard genome sequencing and annotation.</title>
        <authorList>
            <consortium name="The Broad Institute Genomics Platform"/>
            <consortium name="The Broad Institute Genome Sequencing Center for Infectious Disease"/>
            <person name="Wu L."/>
            <person name="Ma J."/>
        </authorList>
    </citation>
    <scope>NUCLEOTIDE SEQUENCE [LARGE SCALE GENOMIC DNA]</scope>
    <source>
        <strain evidence="9 10">JCM 15896</strain>
    </source>
</reference>
<evidence type="ECO:0000256" key="2">
    <source>
        <dbReference type="ARBA" id="ARBA00002681"/>
    </source>
</evidence>
<evidence type="ECO:0000256" key="6">
    <source>
        <dbReference type="ARBA" id="ARBA00020337"/>
    </source>
</evidence>
<protein>
    <recommendedName>
        <fullName evidence="6 7">6-phosphogluconolactonase</fullName>
        <shortName evidence="7">6PGL</shortName>
        <ecNumber evidence="5 7">3.1.1.31</ecNumber>
    </recommendedName>
</protein>
<sequence>MALIETNFDSVEALNKAFSKDVAQRLSQGIQQNGRASLVVSGGRTPAAMFNQLSKQPIDWQNVDITLADERWVDQDDAASNEAMVKRELLINEANRANFYGLKTSASDANNAVEELNQQLEKMRTPFDVLILGMGEDGHTASLFPCSEQIKQGLDTQEPSDYIAVTPTTAPNQRMSLTLKRLLQSKKVFLHLTGEAKKAVLSEALKNDDPLEMPIRAVINQTDVELMWAP</sequence>
<evidence type="ECO:0000256" key="3">
    <source>
        <dbReference type="ARBA" id="ARBA00004961"/>
    </source>
</evidence>
<dbReference type="InterPro" id="IPR006148">
    <property type="entry name" value="Glc/Gal-6P_isomerase"/>
</dbReference>
<dbReference type="Proteomes" id="UP001500359">
    <property type="component" value="Unassembled WGS sequence"/>
</dbReference>
<gene>
    <name evidence="7 9" type="primary">pgl</name>
    <name evidence="9" type="ORF">GCM10009114_02790</name>
</gene>
<comment type="similarity">
    <text evidence="4 7">Belongs to the glucosamine/galactosamine-6-phosphate isomerase family. 6-phosphogluconolactonase subfamily.</text>
</comment>
<keyword evidence="7" id="KW-0378">Hydrolase</keyword>
<comment type="caution">
    <text evidence="9">The sequence shown here is derived from an EMBL/GenBank/DDBJ whole genome shotgun (WGS) entry which is preliminary data.</text>
</comment>
<dbReference type="NCBIfam" id="TIGR01198">
    <property type="entry name" value="pgl"/>
    <property type="match status" value="1"/>
</dbReference>